<dbReference type="CDD" id="cd03114">
    <property type="entry name" value="MMAA-like"/>
    <property type="match status" value="1"/>
</dbReference>
<protein>
    <submittedName>
        <fullName evidence="8">Methylmalonyl Co-A mutase-associated GTPase MeaB</fullName>
    </submittedName>
</protein>
<evidence type="ECO:0000313" key="8">
    <source>
        <dbReference type="EMBL" id="MFD1684571.1"/>
    </source>
</evidence>
<comment type="caution">
    <text evidence="8">The sequence shown here is derived from an EMBL/GenBank/DDBJ whole genome shotgun (WGS) entry which is preliminary data.</text>
</comment>
<evidence type="ECO:0000313" key="9">
    <source>
        <dbReference type="Proteomes" id="UP001597092"/>
    </source>
</evidence>
<dbReference type="Proteomes" id="UP001597092">
    <property type="component" value="Unassembled WGS sequence"/>
</dbReference>
<dbReference type="PANTHER" id="PTHR43087:SF1">
    <property type="entry name" value="LAO_AO TRANSPORT SYSTEM ATPASE"/>
    <property type="match status" value="1"/>
</dbReference>
<feature type="region of interest" description="Disordered" evidence="6">
    <location>
        <begin position="392"/>
        <end position="451"/>
    </location>
</feature>
<comment type="similarity">
    <text evidence="1">Belongs to the SIMIBI class G3E GTPase family. ArgK/MeaB subfamily.</text>
</comment>
<organism evidence="8 9">
    <name type="scientific">Halobellus litoreus</name>
    <dbReference type="NCBI Taxonomy" id="755310"/>
    <lineage>
        <taxon>Archaea</taxon>
        <taxon>Methanobacteriati</taxon>
        <taxon>Methanobacteriota</taxon>
        <taxon>Stenosarchaea group</taxon>
        <taxon>Halobacteria</taxon>
        <taxon>Halobacteriales</taxon>
        <taxon>Haloferacaceae</taxon>
        <taxon>Halobellus</taxon>
    </lineage>
</organism>
<feature type="region of interest" description="Disordered" evidence="6">
    <location>
        <begin position="232"/>
        <end position="289"/>
    </location>
</feature>
<keyword evidence="9" id="KW-1185">Reference proteome</keyword>
<keyword evidence="5" id="KW-0143">Chaperone</keyword>
<gene>
    <name evidence="8" type="primary">meaB</name>
    <name evidence="8" type="ORF">ACFSAS_02985</name>
</gene>
<keyword evidence="4" id="KW-0342">GTP-binding</keyword>
<feature type="compositionally biased region" description="Basic and acidic residues" evidence="6">
    <location>
        <begin position="435"/>
        <end position="451"/>
    </location>
</feature>
<dbReference type="SUPFAM" id="SSF52540">
    <property type="entry name" value="P-loop containing nucleoside triphosphate hydrolases"/>
    <property type="match status" value="1"/>
</dbReference>
<dbReference type="InterPro" id="IPR003593">
    <property type="entry name" value="AAA+_ATPase"/>
</dbReference>
<dbReference type="SMART" id="SM00382">
    <property type="entry name" value="AAA"/>
    <property type="match status" value="1"/>
</dbReference>
<sequence length="451" mass="46604">MDGDDAAGTKTSLNPETAARNEELVGSLLAGEHRALARVITRIENREPGHRDLVSRLYGHTGSATVIGVTGSPGAGKSTLVDKLANAYRERGDTVGIVAVDPSSPYSGGSVLGDRIRMGSTGGDMDVFVRSMSTRGRLGGLSTATTDAITALDAFGKDVIVVETVGTGQSEVDVVRAADTVAVLVQPGSGDDVQMLKAGILEIGDVFVVNKADMDGVERTVAELEEMIHRRDAGRNASGGRPNAGSVLGHHGGEGYSGDAPEAQTPSGSRAAADGSADAAADVAPRESWQPPVVETVATSGSGVDDLVEALDAHAAYLRESGDGERRALDRLGEEIRRLVRSDGNELLADEIRREGGIETLAQRVLDGETDPYTISESIVGPLRTCVEANADREADGGSETDDAADGTDGSSETDTDADGTADTDDADAVGSDRTTVDDADRTTASDADRE</sequence>
<dbReference type="InterPro" id="IPR005129">
    <property type="entry name" value="GTPase_ArgK"/>
</dbReference>
<dbReference type="AlphaFoldDB" id="A0ABD6DQX8"/>
<evidence type="ECO:0000259" key="7">
    <source>
        <dbReference type="SMART" id="SM00382"/>
    </source>
</evidence>
<evidence type="ECO:0000256" key="2">
    <source>
        <dbReference type="ARBA" id="ARBA00022741"/>
    </source>
</evidence>
<reference evidence="8 9" key="1">
    <citation type="journal article" date="2019" name="Int. J. Syst. Evol. Microbiol.">
        <title>The Global Catalogue of Microorganisms (GCM) 10K type strain sequencing project: providing services to taxonomists for standard genome sequencing and annotation.</title>
        <authorList>
            <consortium name="The Broad Institute Genomics Platform"/>
            <consortium name="The Broad Institute Genome Sequencing Center for Infectious Disease"/>
            <person name="Wu L."/>
            <person name="Ma J."/>
        </authorList>
    </citation>
    <scope>NUCLEOTIDE SEQUENCE [LARGE SCALE GENOMIC DNA]</scope>
    <source>
        <strain evidence="8 9">CGMCC 1.10387</strain>
    </source>
</reference>
<dbReference type="PANTHER" id="PTHR43087">
    <property type="entry name" value="LYSINE/ARGININE/ORNITHINE TRANSPORT SYSTEM KINASE"/>
    <property type="match status" value="1"/>
</dbReference>
<accession>A0ABD6DQX8</accession>
<dbReference type="GO" id="GO:0005525">
    <property type="term" value="F:GTP binding"/>
    <property type="evidence" value="ECO:0007669"/>
    <property type="project" value="UniProtKB-KW"/>
</dbReference>
<proteinExistence type="inferred from homology"/>
<feature type="domain" description="AAA+ ATPase" evidence="7">
    <location>
        <begin position="63"/>
        <end position="199"/>
    </location>
</feature>
<evidence type="ECO:0000256" key="6">
    <source>
        <dbReference type="SAM" id="MobiDB-lite"/>
    </source>
</evidence>
<dbReference type="EMBL" id="JBHUDP010000001">
    <property type="protein sequence ID" value="MFD1684571.1"/>
    <property type="molecule type" value="Genomic_DNA"/>
</dbReference>
<evidence type="ECO:0000256" key="5">
    <source>
        <dbReference type="ARBA" id="ARBA00023186"/>
    </source>
</evidence>
<keyword evidence="3" id="KW-0378">Hydrolase</keyword>
<dbReference type="Pfam" id="PF03308">
    <property type="entry name" value="MeaB"/>
    <property type="match status" value="1"/>
</dbReference>
<evidence type="ECO:0000256" key="4">
    <source>
        <dbReference type="ARBA" id="ARBA00023134"/>
    </source>
</evidence>
<feature type="compositionally biased region" description="Low complexity" evidence="6">
    <location>
        <begin position="267"/>
        <end position="283"/>
    </location>
</feature>
<dbReference type="InterPro" id="IPR052040">
    <property type="entry name" value="GTPase/Isobutyryl-CoA_mutase"/>
</dbReference>
<dbReference type="InterPro" id="IPR027417">
    <property type="entry name" value="P-loop_NTPase"/>
</dbReference>
<evidence type="ECO:0000256" key="3">
    <source>
        <dbReference type="ARBA" id="ARBA00022801"/>
    </source>
</evidence>
<name>A0ABD6DQX8_9EURY</name>
<dbReference type="Gene3D" id="1.20.5.170">
    <property type="match status" value="1"/>
</dbReference>
<dbReference type="Gene3D" id="3.40.50.300">
    <property type="entry name" value="P-loop containing nucleotide triphosphate hydrolases"/>
    <property type="match status" value="1"/>
</dbReference>
<dbReference type="NCBIfam" id="TIGR00750">
    <property type="entry name" value="lao"/>
    <property type="match status" value="1"/>
</dbReference>
<dbReference type="GO" id="GO:0016787">
    <property type="term" value="F:hydrolase activity"/>
    <property type="evidence" value="ECO:0007669"/>
    <property type="project" value="UniProtKB-KW"/>
</dbReference>
<keyword evidence="2" id="KW-0547">Nucleotide-binding</keyword>
<dbReference type="RefSeq" id="WP_256307948.1">
    <property type="nucleotide sequence ID" value="NZ_JANHAW010000002.1"/>
</dbReference>
<feature type="compositionally biased region" description="Acidic residues" evidence="6">
    <location>
        <begin position="397"/>
        <end position="428"/>
    </location>
</feature>
<evidence type="ECO:0000256" key="1">
    <source>
        <dbReference type="ARBA" id="ARBA00009625"/>
    </source>
</evidence>